<keyword evidence="6 11" id="KW-0067">ATP-binding</keyword>
<evidence type="ECO:0000256" key="3">
    <source>
        <dbReference type="ARBA" id="ARBA00022538"/>
    </source>
</evidence>
<evidence type="ECO:0000256" key="4">
    <source>
        <dbReference type="ARBA" id="ARBA00022692"/>
    </source>
</evidence>
<comment type="function">
    <text evidence="11">Part of the high-affinity ATP-driven potassium transport (or Kdp) system, which catalyzes the hydrolysis of ATP coupled with the electrogenic transport of potassium into the cytoplasm. This subunit acts as a catalytic chaperone that increases the ATP-binding affinity of the ATP-hydrolyzing subunit KdpB by the formation of a transient KdpB/KdpC/ATP ternary complex.</text>
</comment>
<evidence type="ECO:0000313" key="13">
    <source>
        <dbReference type="Proteomes" id="UP000811899"/>
    </source>
</evidence>
<keyword evidence="5 11" id="KW-0547">Nucleotide-binding</keyword>
<dbReference type="GO" id="GO:0005524">
    <property type="term" value="F:ATP binding"/>
    <property type="evidence" value="ECO:0007669"/>
    <property type="project" value="UniProtKB-UniRule"/>
</dbReference>
<evidence type="ECO:0000313" key="12">
    <source>
        <dbReference type="EMBL" id="MBT0665942.1"/>
    </source>
</evidence>
<keyword evidence="1 11" id="KW-0813">Transport</keyword>
<dbReference type="HAMAP" id="MF_00276">
    <property type="entry name" value="KdpC"/>
    <property type="match status" value="1"/>
</dbReference>
<comment type="subunit">
    <text evidence="11">The system is composed of three essential subunits: KdpA, KdpB and KdpC.</text>
</comment>
<evidence type="ECO:0000256" key="1">
    <source>
        <dbReference type="ARBA" id="ARBA00022448"/>
    </source>
</evidence>
<dbReference type="InterPro" id="IPR003820">
    <property type="entry name" value="KdpC"/>
</dbReference>
<gene>
    <name evidence="11 12" type="primary">kdpC</name>
    <name evidence="12" type="ORF">KI809_16650</name>
</gene>
<sequence length="189" mass="19996">MNELKPAILMLIVFTIICGGIYPAVVTGLAYAVFPKQAKGSFVVDKTNREIGSILIGQPFSDPKYFWPRPSTTTDFGYNPAGSSGSNAGPTNPDYLKTVSDRVKALHDSGVTGSVPADLVQGSASGLDPHITPEAALVQVPRVARARGVSEISVKQAVSQATEGLQFGVLGAPRVNLLVLNLELDKFTR</sequence>
<comment type="subcellular location">
    <subcellularLocation>
        <location evidence="11">Cell membrane</location>
        <topology evidence="11">Single-pass membrane protein</topology>
    </subcellularLocation>
</comment>
<keyword evidence="4 11" id="KW-0812">Transmembrane</keyword>
<dbReference type="Proteomes" id="UP000811899">
    <property type="component" value="Unassembled WGS sequence"/>
</dbReference>
<keyword evidence="2 11" id="KW-1003">Cell membrane</keyword>
<keyword evidence="10 11" id="KW-0472">Membrane</keyword>
<dbReference type="RefSeq" id="WP_214172706.1">
    <property type="nucleotide sequence ID" value="NZ_JAHCVJ010000007.1"/>
</dbReference>
<keyword evidence="8 11" id="KW-1133">Transmembrane helix</keyword>
<protein>
    <recommendedName>
        <fullName evidence="11">Potassium-transporting ATPase KdpC subunit</fullName>
    </recommendedName>
    <alternativeName>
        <fullName evidence="11">ATP phosphohydrolase [potassium-transporting] C chain</fullName>
    </alternativeName>
    <alternativeName>
        <fullName evidence="11">Potassium-binding and translocating subunit C</fullName>
    </alternativeName>
    <alternativeName>
        <fullName evidence="11">Potassium-translocating ATPase C chain</fullName>
    </alternativeName>
</protein>
<evidence type="ECO:0000256" key="6">
    <source>
        <dbReference type="ARBA" id="ARBA00022840"/>
    </source>
</evidence>
<comment type="similarity">
    <text evidence="11">Belongs to the KdpC family.</text>
</comment>
<evidence type="ECO:0000256" key="11">
    <source>
        <dbReference type="HAMAP-Rule" id="MF_00276"/>
    </source>
</evidence>
<dbReference type="PANTHER" id="PTHR30042:SF2">
    <property type="entry name" value="POTASSIUM-TRANSPORTING ATPASE KDPC SUBUNIT"/>
    <property type="match status" value="1"/>
</dbReference>
<dbReference type="GO" id="GO:0008556">
    <property type="term" value="F:P-type potassium transmembrane transporter activity"/>
    <property type="evidence" value="ECO:0007669"/>
    <property type="project" value="InterPro"/>
</dbReference>
<dbReference type="PIRSF" id="PIRSF001296">
    <property type="entry name" value="K_ATPase_KdpC"/>
    <property type="match status" value="1"/>
</dbReference>
<organism evidence="12 13">
    <name type="scientific">Geoanaerobacter pelophilus</name>
    <dbReference type="NCBI Taxonomy" id="60036"/>
    <lineage>
        <taxon>Bacteria</taxon>
        <taxon>Pseudomonadati</taxon>
        <taxon>Thermodesulfobacteriota</taxon>
        <taxon>Desulfuromonadia</taxon>
        <taxon>Geobacterales</taxon>
        <taxon>Geobacteraceae</taxon>
        <taxon>Geoanaerobacter</taxon>
    </lineage>
</organism>
<dbReference type="GO" id="GO:0005886">
    <property type="term" value="C:plasma membrane"/>
    <property type="evidence" value="ECO:0007669"/>
    <property type="project" value="UniProtKB-SubCell"/>
</dbReference>
<evidence type="ECO:0000256" key="9">
    <source>
        <dbReference type="ARBA" id="ARBA00023065"/>
    </source>
</evidence>
<evidence type="ECO:0000256" key="10">
    <source>
        <dbReference type="ARBA" id="ARBA00023136"/>
    </source>
</evidence>
<comment type="caution">
    <text evidence="12">The sequence shown here is derived from an EMBL/GenBank/DDBJ whole genome shotgun (WGS) entry which is preliminary data.</text>
</comment>
<dbReference type="NCBIfam" id="NF001454">
    <property type="entry name" value="PRK00315.1"/>
    <property type="match status" value="1"/>
</dbReference>
<keyword evidence="7 11" id="KW-0630">Potassium</keyword>
<accession>A0AAW4L6Z3</accession>
<name>A0AAW4L6Z3_9BACT</name>
<evidence type="ECO:0000256" key="8">
    <source>
        <dbReference type="ARBA" id="ARBA00022989"/>
    </source>
</evidence>
<evidence type="ECO:0000256" key="2">
    <source>
        <dbReference type="ARBA" id="ARBA00022475"/>
    </source>
</evidence>
<dbReference type="AlphaFoldDB" id="A0AAW4L6Z3"/>
<dbReference type="EMBL" id="JAHCVJ010000007">
    <property type="protein sequence ID" value="MBT0665942.1"/>
    <property type="molecule type" value="Genomic_DNA"/>
</dbReference>
<evidence type="ECO:0000256" key="5">
    <source>
        <dbReference type="ARBA" id="ARBA00022741"/>
    </source>
</evidence>
<evidence type="ECO:0000256" key="7">
    <source>
        <dbReference type="ARBA" id="ARBA00022958"/>
    </source>
</evidence>
<dbReference type="NCBIfam" id="TIGR00681">
    <property type="entry name" value="kdpC"/>
    <property type="match status" value="1"/>
</dbReference>
<proteinExistence type="inferred from homology"/>
<keyword evidence="13" id="KW-1185">Reference proteome</keyword>
<feature type="transmembrane region" description="Helical" evidence="11">
    <location>
        <begin position="7"/>
        <end position="34"/>
    </location>
</feature>
<keyword evidence="3 11" id="KW-0633">Potassium transport</keyword>
<dbReference type="Pfam" id="PF02669">
    <property type="entry name" value="KdpC"/>
    <property type="match status" value="1"/>
</dbReference>
<dbReference type="PANTHER" id="PTHR30042">
    <property type="entry name" value="POTASSIUM-TRANSPORTING ATPASE C CHAIN"/>
    <property type="match status" value="1"/>
</dbReference>
<reference evidence="12 13" key="1">
    <citation type="submission" date="2021-05" db="EMBL/GenBank/DDBJ databases">
        <title>The draft genome of Geobacter pelophilus DSM 12255.</title>
        <authorList>
            <person name="Xu Z."/>
            <person name="Masuda Y."/>
            <person name="Itoh H."/>
            <person name="Senoo K."/>
        </authorList>
    </citation>
    <scope>NUCLEOTIDE SEQUENCE [LARGE SCALE GENOMIC DNA]</scope>
    <source>
        <strain evidence="12 13">DSM 12255</strain>
    </source>
</reference>
<keyword evidence="9 11" id="KW-0406">Ion transport</keyword>